<gene>
    <name evidence="2" type="ORF">H696_05105</name>
</gene>
<sequence length="167" mass="17983">MTEGRQQQIGPDTDAGARWVGRGREQIERPFTGAQGQCIAHTPEPHHQHPDTGIIPRSGALAGTRSQQDYSKVGIQGRGHLIETVAEVPQRRIHRGQSRKEACSRGGNGASLVPGPAEIPHSRHPKLLLEADTQRGVGRHGLDGRGMCQQAGRAGPDRQETGHSQAQ</sequence>
<feature type="region of interest" description="Disordered" evidence="1">
    <location>
        <begin position="90"/>
        <end position="111"/>
    </location>
</feature>
<name>A0A058Z212_FONAL</name>
<organism evidence="2">
    <name type="scientific">Fonticula alba</name>
    <name type="common">Slime mold</name>
    <dbReference type="NCBI Taxonomy" id="691883"/>
    <lineage>
        <taxon>Eukaryota</taxon>
        <taxon>Rotosphaerida</taxon>
        <taxon>Fonticulaceae</taxon>
        <taxon>Fonticula</taxon>
    </lineage>
</organism>
<keyword evidence="3" id="KW-1185">Reference proteome</keyword>
<feature type="region of interest" description="Disordered" evidence="1">
    <location>
        <begin position="137"/>
        <end position="167"/>
    </location>
</feature>
<evidence type="ECO:0000256" key="1">
    <source>
        <dbReference type="SAM" id="MobiDB-lite"/>
    </source>
</evidence>
<dbReference type="EMBL" id="KB932209">
    <property type="protein sequence ID" value="KCV68176.1"/>
    <property type="molecule type" value="Genomic_DNA"/>
</dbReference>
<protein>
    <submittedName>
        <fullName evidence="2">Uncharacterized protein</fullName>
    </submittedName>
</protein>
<feature type="region of interest" description="Disordered" evidence="1">
    <location>
        <begin position="1"/>
        <end position="20"/>
    </location>
</feature>
<accession>A0A058Z212</accession>
<proteinExistence type="predicted"/>
<feature type="compositionally biased region" description="Polar residues" evidence="1">
    <location>
        <begin position="1"/>
        <end position="10"/>
    </location>
</feature>
<feature type="region of interest" description="Disordered" evidence="1">
    <location>
        <begin position="37"/>
        <end position="75"/>
    </location>
</feature>
<reference evidence="2" key="1">
    <citation type="submission" date="2013-04" db="EMBL/GenBank/DDBJ databases">
        <title>The Genome Sequence of Fonticula alba ATCC 38817.</title>
        <authorList>
            <consortium name="The Broad Institute Genomics Platform"/>
            <person name="Russ C."/>
            <person name="Cuomo C."/>
            <person name="Burger G."/>
            <person name="Gray M.W."/>
            <person name="Holland P.W.H."/>
            <person name="King N."/>
            <person name="Lang F.B.F."/>
            <person name="Roger A.J."/>
            <person name="Ruiz-Trillo I."/>
            <person name="Brown M."/>
            <person name="Walker B."/>
            <person name="Young S."/>
            <person name="Zeng Q."/>
            <person name="Gargeya S."/>
            <person name="Fitzgerald M."/>
            <person name="Haas B."/>
            <person name="Abouelleil A."/>
            <person name="Allen A.W."/>
            <person name="Alvarado L."/>
            <person name="Arachchi H.M."/>
            <person name="Berlin A.M."/>
            <person name="Chapman S.B."/>
            <person name="Gainer-Dewar J."/>
            <person name="Goldberg J."/>
            <person name="Griggs A."/>
            <person name="Gujja S."/>
            <person name="Hansen M."/>
            <person name="Howarth C."/>
            <person name="Imamovic A."/>
            <person name="Ireland A."/>
            <person name="Larimer J."/>
            <person name="McCowan C."/>
            <person name="Murphy C."/>
            <person name="Pearson M."/>
            <person name="Poon T.W."/>
            <person name="Priest M."/>
            <person name="Roberts A."/>
            <person name="Saif S."/>
            <person name="Shea T."/>
            <person name="Sisk P."/>
            <person name="Sykes S."/>
            <person name="Wortman J."/>
            <person name="Nusbaum C."/>
            <person name="Birren B."/>
        </authorList>
    </citation>
    <scope>NUCLEOTIDE SEQUENCE [LARGE SCALE GENOMIC DNA]</scope>
    <source>
        <strain evidence="2">ATCC 38817</strain>
    </source>
</reference>
<dbReference type="RefSeq" id="XP_009497230.1">
    <property type="nucleotide sequence ID" value="XM_009498955.1"/>
</dbReference>
<dbReference type="Proteomes" id="UP000030693">
    <property type="component" value="Unassembled WGS sequence"/>
</dbReference>
<evidence type="ECO:0000313" key="2">
    <source>
        <dbReference type="EMBL" id="KCV68176.1"/>
    </source>
</evidence>
<dbReference type="AlphaFoldDB" id="A0A058Z212"/>
<evidence type="ECO:0000313" key="3">
    <source>
        <dbReference type="Proteomes" id="UP000030693"/>
    </source>
</evidence>
<dbReference type="GeneID" id="20529830"/>